<gene>
    <name evidence="4" type="ORF">FF100_31685</name>
</gene>
<dbReference type="OrthoDB" id="9796058at2"/>
<keyword evidence="2" id="KW-0472">Membrane</keyword>
<evidence type="ECO:0000313" key="5">
    <source>
        <dbReference type="Proteomes" id="UP000305267"/>
    </source>
</evidence>
<sequence>MEAKGAVNEAKGTVENLYGRAKDAVRDAADHGGVDSNRVSGAAKEFGGKVQGAMGSLVGDSETQARGKANEVEGSVENLYGQAKDAVRDVAEQAGDLARDALKQGRERYPDAERAYRQSADTVSQYAKEAPLMVAIMAGAIGYLLALVIHGRR</sequence>
<dbReference type="EMBL" id="VDDA01000032">
    <property type="protein sequence ID" value="TNC07666.1"/>
    <property type="molecule type" value="Genomic_DNA"/>
</dbReference>
<organism evidence="4 5">
    <name type="scientific">Methylobacterium terricola</name>
    <dbReference type="NCBI Taxonomy" id="2583531"/>
    <lineage>
        <taxon>Bacteria</taxon>
        <taxon>Pseudomonadati</taxon>
        <taxon>Pseudomonadota</taxon>
        <taxon>Alphaproteobacteria</taxon>
        <taxon>Hyphomicrobiales</taxon>
        <taxon>Methylobacteriaceae</taxon>
        <taxon>Methylobacterium</taxon>
    </lineage>
</organism>
<accession>A0A5C4L7W2</accession>
<dbReference type="InterPro" id="IPR036629">
    <property type="entry name" value="YjbJ_sf"/>
</dbReference>
<evidence type="ECO:0000256" key="2">
    <source>
        <dbReference type="SAM" id="Phobius"/>
    </source>
</evidence>
<evidence type="ECO:0000313" key="4">
    <source>
        <dbReference type="EMBL" id="TNC07666.1"/>
    </source>
</evidence>
<keyword evidence="2" id="KW-1133">Transmembrane helix</keyword>
<proteinExistence type="inferred from homology"/>
<protein>
    <submittedName>
        <fullName evidence="4">CsbD family protein</fullName>
    </submittedName>
</protein>
<comment type="similarity">
    <text evidence="1">Belongs to the UPF0337 (CsbD) family.</text>
</comment>
<feature type="domain" description="CsbD-like" evidence="3">
    <location>
        <begin position="37"/>
        <end position="89"/>
    </location>
</feature>
<dbReference type="Pfam" id="PF05532">
    <property type="entry name" value="CsbD"/>
    <property type="match status" value="1"/>
</dbReference>
<reference evidence="4 5" key="1">
    <citation type="submission" date="2019-06" db="EMBL/GenBank/DDBJ databases">
        <title>Genome of Methylobacterium sp. 17Sr1-39.</title>
        <authorList>
            <person name="Seo T."/>
        </authorList>
    </citation>
    <scope>NUCLEOTIDE SEQUENCE [LARGE SCALE GENOMIC DNA]</scope>
    <source>
        <strain evidence="4 5">17Sr1-39</strain>
    </source>
</reference>
<dbReference type="SUPFAM" id="SSF69047">
    <property type="entry name" value="Hypothetical protein YjbJ"/>
    <property type="match status" value="1"/>
</dbReference>
<dbReference type="InterPro" id="IPR050423">
    <property type="entry name" value="UPF0337_stress_rsp"/>
</dbReference>
<feature type="transmembrane region" description="Helical" evidence="2">
    <location>
        <begin position="130"/>
        <end position="149"/>
    </location>
</feature>
<dbReference type="AlphaFoldDB" id="A0A5C4L7W2"/>
<keyword evidence="2" id="KW-0812">Transmembrane</keyword>
<dbReference type="Proteomes" id="UP000305267">
    <property type="component" value="Unassembled WGS sequence"/>
</dbReference>
<evidence type="ECO:0000259" key="3">
    <source>
        <dbReference type="Pfam" id="PF05532"/>
    </source>
</evidence>
<dbReference type="PANTHER" id="PTHR34977">
    <property type="entry name" value="UPF0337 PROTEIN YJBJ"/>
    <property type="match status" value="1"/>
</dbReference>
<evidence type="ECO:0000256" key="1">
    <source>
        <dbReference type="ARBA" id="ARBA00009129"/>
    </source>
</evidence>
<keyword evidence="5" id="KW-1185">Reference proteome</keyword>
<name>A0A5C4L7W2_9HYPH</name>
<dbReference type="Gene3D" id="1.10.1470.10">
    <property type="entry name" value="YjbJ"/>
    <property type="match status" value="1"/>
</dbReference>
<dbReference type="InterPro" id="IPR008462">
    <property type="entry name" value="CsbD"/>
</dbReference>
<dbReference type="PANTHER" id="PTHR34977:SF1">
    <property type="entry name" value="UPF0337 PROTEIN YJBJ"/>
    <property type="match status" value="1"/>
</dbReference>
<comment type="caution">
    <text evidence="4">The sequence shown here is derived from an EMBL/GenBank/DDBJ whole genome shotgun (WGS) entry which is preliminary data.</text>
</comment>